<gene>
    <name evidence="4" type="ORF">ADK38_11725</name>
</gene>
<sequence length="159" mass="16992">RGHRLLLHDPYVREDEAARLGAEPAALDDLCRAADIVTVHAPELPETYRMLNARRLALIPDGGAVVNTARGSLVDTDALTRECATGRLSAFLDVTDPEPLPAGHPLLALPNVLVTPHIAGAQGSEARRLGAYAVDEAARYLRGEPLLGRRTAADLPRLA</sequence>
<evidence type="ECO:0000256" key="2">
    <source>
        <dbReference type="ARBA" id="ARBA00023027"/>
    </source>
</evidence>
<dbReference type="Gene3D" id="3.40.50.720">
    <property type="entry name" value="NAD(P)-binding Rossmann-like Domain"/>
    <property type="match status" value="2"/>
</dbReference>
<accession>A0ABR5J9W6</accession>
<dbReference type="Pfam" id="PF02826">
    <property type="entry name" value="2-Hacid_dh_C"/>
    <property type="match status" value="1"/>
</dbReference>
<proteinExistence type="predicted"/>
<keyword evidence="1" id="KW-0560">Oxidoreductase</keyword>
<dbReference type="Proteomes" id="UP000037020">
    <property type="component" value="Unassembled WGS sequence"/>
</dbReference>
<evidence type="ECO:0000313" key="4">
    <source>
        <dbReference type="EMBL" id="KOG89891.1"/>
    </source>
</evidence>
<dbReference type="PANTHER" id="PTHR10996:SF178">
    <property type="entry name" value="2-HYDROXYACID DEHYDROGENASE YGL185C-RELATED"/>
    <property type="match status" value="1"/>
</dbReference>
<protein>
    <submittedName>
        <fullName evidence="4">2-hydroxyacid dehydrogenase</fullName>
    </submittedName>
</protein>
<reference evidence="4 5" key="1">
    <citation type="submission" date="2015-07" db="EMBL/GenBank/DDBJ databases">
        <authorList>
            <person name="Ju K.-S."/>
            <person name="Doroghazi J.R."/>
            <person name="Metcalf W.W."/>
        </authorList>
    </citation>
    <scope>NUCLEOTIDE SEQUENCE [LARGE SCALE GENOMIC DNA]</scope>
    <source>
        <strain evidence="4 5">NRRL B-3589</strain>
    </source>
</reference>
<feature type="domain" description="D-isomer specific 2-hydroxyacid dehydrogenase NAD-binding" evidence="3">
    <location>
        <begin position="3"/>
        <end position="119"/>
    </location>
</feature>
<feature type="non-terminal residue" evidence="4">
    <location>
        <position position="1"/>
    </location>
</feature>
<dbReference type="PROSITE" id="PS00670">
    <property type="entry name" value="D_2_HYDROXYACID_DH_2"/>
    <property type="match status" value="1"/>
</dbReference>
<evidence type="ECO:0000256" key="1">
    <source>
        <dbReference type="ARBA" id="ARBA00023002"/>
    </source>
</evidence>
<evidence type="ECO:0000313" key="5">
    <source>
        <dbReference type="Proteomes" id="UP000037020"/>
    </source>
</evidence>
<dbReference type="SUPFAM" id="SSF51735">
    <property type="entry name" value="NAD(P)-binding Rossmann-fold domains"/>
    <property type="match status" value="1"/>
</dbReference>
<comment type="caution">
    <text evidence="4">The sequence shown here is derived from an EMBL/GenBank/DDBJ whole genome shotgun (WGS) entry which is preliminary data.</text>
</comment>
<dbReference type="InterPro" id="IPR036291">
    <property type="entry name" value="NAD(P)-bd_dom_sf"/>
</dbReference>
<keyword evidence="5" id="KW-1185">Reference proteome</keyword>
<evidence type="ECO:0000259" key="3">
    <source>
        <dbReference type="Pfam" id="PF02826"/>
    </source>
</evidence>
<dbReference type="PANTHER" id="PTHR10996">
    <property type="entry name" value="2-HYDROXYACID DEHYDROGENASE-RELATED"/>
    <property type="match status" value="1"/>
</dbReference>
<dbReference type="InterPro" id="IPR029753">
    <property type="entry name" value="D-isomer_DH_CS"/>
</dbReference>
<dbReference type="InterPro" id="IPR006140">
    <property type="entry name" value="D-isomer_DH_NAD-bd"/>
</dbReference>
<organism evidence="4 5">
    <name type="scientific">Streptomyces varsoviensis</name>
    <dbReference type="NCBI Taxonomy" id="67373"/>
    <lineage>
        <taxon>Bacteria</taxon>
        <taxon>Bacillati</taxon>
        <taxon>Actinomycetota</taxon>
        <taxon>Actinomycetes</taxon>
        <taxon>Kitasatosporales</taxon>
        <taxon>Streptomycetaceae</taxon>
        <taxon>Streptomyces</taxon>
    </lineage>
</organism>
<name>A0ABR5J9W6_9ACTN</name>
<dbReference type="EMBL" id="LGUT01000980">
    <property type="protein sequence ID" value="KOG89891.1"/>
    <property type="molecule type" value="Genomic_DNA"/>
</dbReference>
<keyword evidence="2" id="KW-0520">NAD</keyword>
<dbReference type="InterPro" id="IPR050223">
    <property type="entry name" value="D-isomer_2-hydroxyacid_DH"/>
</dbReference>